<dbReference type="OrthoDB" id="9802090at2"/>
<feature type="binding site" evidence="7">
    <location>
        <position position="197"/>
    </location>
    <ligand>
        <name>substrate</name>
    </ligand>
</feature>
<comment type="catalytic activity">
    <reaction evidence="1 7">
        <text>guanosine(46) in tRNA + S-adenosyl-L-methionine = N(7)-methylguanosine(46) in tRNA + S-adenosyl-L-homocysteine</text>
        <dbReference type="Rhea" id="RHEA:42708"/>
        <dbReference type="Rhea" id="RHEA-COMP:10188"/>
        <dbReference type="Rhea" id="RHEA-COMP:10189"/>
        <dbReference type="ChEBI" id="CHEBI:57856"/>
        <dbReference type="ChEBI" id="CHEBI:59789"/>
        <dbReference type="ChEBI" id="CHEBI:74269"/>
        <dbReference type="ChEBI" id="CHEBI:74480"/>
        <dbReference type="EC" id="2.1.1.33"/>
    </reaction>
</comment>
<dbReference type="NCBIfam" id="TIGR00091">
    <property type="entry name" value="tRNA (guanosine(46)-N7)-methyltransferase TrmB"/>
    <property type="match status" value="1"/>
</dbReference>
<evidence type="ECO:0000313" key="9">
    <source>
        <dbReference type="EMBL" id="ELA08472.1"/>
    </source>
</evidence>
<feature type="binding site" evidence="7">
    <location>
        <position position="171"/>
    </location>
    <ligand>
        <name>S-adenosyl-L-methionine</name>
        <dbReference type="ChEBI" id="CHEBI:59789"/>
    </ligand>
</feature>
<dbReference type="InterPro" id="IPR055361">
    <property type="entry name" value="tRNA_methyltr_TrmB_bact"/>
</dbReference>
<evidence type="ECO:0000313" key="10">
    <source>
        <dbReference type="Proteomes" id="UP000023795"/>
    </source>
</evidence>
<dbReference type="GO" id="GO:0043527">
    <property type="term" value="C:tRNA methyltransferase complex"/>
    <property type="evidence" value="ECO:0007669"/>
    <property type="project" value="TreeGrafter"/>
</dbReference>
<dbReference type="InterPro" id="IPR003358">
    <property type="entry name" value="tRNA_(Gua-N-7)_MeTrfase_Trmb"/>
</dbReference>
<dbReference type="PATRIC" id="fig|1230338.3.peg.1693"/>
<protein>
    <recommendedName>
        <fullName evidence="7">tRNA (guanine-N(7)-)-methyltransferase</fullName>
        <ecNumber evidence="7">2.1.1.33</ecNumber>
    </recommendedName>
    <alternativeName>
        <fullName evidence="7">tRNA (guanine(46)-N(7))-methyltransferase</fullName>
    </alternativeName>
    <alternativeName>
        <fullName evidence="7">tRNA(m7G46)-methyltransferase</fullName>
    </alternativeName>
</protein>
<gene>
    <name evidence="7" type="primary">trmB</name>
    <name evidence="9" type="ORF">MOMA_07921</name>
</gene>
<evidence type="ECO:0000256" key="2">
    <source>
        <dbReference type="ARBA" id="ARBA00003015"/>
    </source>
</evidence>
<feature type="binding site" evidence="7">
    <location>
        <position position="193"/>
    </location>
    <ligand>
        <name>S-adenosyl-L-methionine</name>
        <dbReference type="ChEBI" id="CHEBI:59789"/>
    </ligand>
</feature>
<comment type="pathway">
    <text evidence="7">tRNA modification; N(7)-methylguanine-tRNA biosynthesis.</text>
</comment>
<feature type="binding site" evidence="7">
    <location>
        <position position="119"/>
    </location>
    <ligand>
        <name>S-adenosyl-L-methionine</name>
        <dbReference type="ChEBI" id="CHEBI:59789"/>
    </ligand>
</feature>
<evidence type="ECO:0000256" key="3">
    <source>
        <dbReference type="ARBA" id="ARBA00022603"/>
    </source>
</evidence>
<dbReference type="Gene3D" id="3.40.50.150">
    <property type="entry name" value="Vaccinia Virus protein VP39"/>
    <property type="match status" value="1"/>
</dbReference>
<feature type="binding site" evidence="7">
    <location>
        <begin position="266"/>
        <end position="269"/>
    </location>
    <ligand>
        <name>substrate</name>
    </ligand>
</feature>
<dbReference type="PANTHER" id="PTHR23417">
    <property type="entry name" value="3-DEOXY-D-MANNO-OCTULOSONIC-ACID TRANSFERASE/TRNA GUANINE-N 7 - -METHYLTRANSFERASE"/>
    <property type="match status" value="1"/>
</dbReference>
<comment type="similarity">
    <text evidence="7">Belongs to the class I-like SAM-binding methyltransferase superfamily. TrmB family.</text>
</comment>
<comment type="function">
    <text evidence="2 7">Catalyzes the formation of N(7)-methylguanine at position 46 (m7G46) in tRNA.</text>
</comment>
<proteinExistence type="inferred from homology"/>
<dbReference type="PANTHER" id="PTHR23417:SF14">
    <property type="entry name" value="PENTACOTRIPEPTIDE-REPEAT REGION OF PRORP DOMAIN-CONTAINING PROTEIN"/>
    <property type="match status" value="1"/>
</dbReference>
<evidence type="ECO:0000256" key="6">
    <source>
        <dbReference type="ARBA" id="ARBA00022694"/>
    </source>
</evidence>
<feature type="compositionally biased region" description="Low complexity" evidence="8">
    <location>
        <begin position="16"/>
        <end position="33"/>
    </location>
</feature>
<dbReference type="GO" id="GO:0008176">
    <property type="term" value="F:tRNA (guanine(46)-N7)-methyltransferase activity"/>
    <property type="evidence" value="ECO:0007669"/>
    <property type="project" value="UniProtKB-UniRule"/>
</dbReference>
<feature type="binding site" evidence="7">
    <location>
        <position position="229"/>
    </location>
    <ligand>
        <name>substrate</name>
    </ligand>
</feature>
<dbReference type="EC" id="2.1.1.33" evidence="7"/>
<evidence type="ECO:0000256" key="1">
    <source>
        <dbReference type="ARBA" id="ARBA00000142"/>
    </source>
</evidence>
<keyword evidence="4 7" id="KW-0808">Transferase</keyword>
<dbReference type="EMBL" id="ANIN01000002">
    <property type="protein sequence ID" value="ELA08472.1"/>
    <property type="molecule type" value="Genomic_DNA"/>
</dbReference>
<name>L2F613_9GAMM</name>
<evidence type="ECO:0000256" key="4">
    <source>
        <dbReference type="ARBA" id="ARBA00022679"/>
    </source>
</evidence>
<keyword evidence="6 7" id="KW-0819">tRNA processing</keyword>
<comment type="caution">
    <text evidence="9">The sequence shown here is derived from an EMBL/GenBank/DDBJ whole genome shotgun (WGS) entry which is preliminary data.</text>
</comment>
<dbReference type="InterPro" id="IPR029063">
    <property type="entry name" value="SAM-dependent_MTases_sf"/>
</dbReference>
<dbReference type="AlphaFoldDB" id="L2F613"/>
<feature type="region of interest" description="Disordered" evidence="8">
    <location>
        <begin position="1"/>
        <end position="35"/>
    </location>
</feature>
<dbReference type="UniPathway" id="UPA00989"/>
<evidence type="ECO:0000256" key="5">
    <source>
        <dbReference type="ARBA" id="ARBA00022691"/>
    </source>
</evidence>
<dbReference type="PROSITE" id="PS51625">
    <property type="entry name" value="SAM_MT_TRMB"/>
    <property type="match status" value="1"/>
</dbReference>
<dbReference type="SUPFAM" id="SSF53335">
    <property type="entry name" value="S-adenosyl-L-methionine-dependent methyltransferases"/>
    <property type="match status" value="1"/>
</dbReference>
<organism evidence="9 10">
    <name type="scientific">Moraxella macacae 0408225</name>
    <dbReference type="NCBI Taxonomy" id="1230338"/>
    <lineage>
        <taxon>Bacteria</taxon>
        <taxon>Pseudomonadati</taxon>
        <taxon>Pseudomonadota</taxon>
        <taxon>Gammaproteobacteria</taxon>
        <taxon>Moraxellales</taxon>
        <taxon>Moraxellaceae</taxon>
        <taxon>Moraxella</taxon>
    </lineage>
</organism>
<evidence type="ECO:0000256" key="8">
    <source>
        <dbReference type="SAM" id="MobiDB-lite"/>
    </source>
</evidence>
<dbReference type="Pfam" id="PF02390">
    <property type="entry name" value="Methyltransf_4"/>
    <property type="match status" value="1"/>
</dbReference>
<dbReference type="RefSeq" id="WP_009502030.1">
    <property type="nucleotide sequence ID" value="NZ_ANIN01000002.1"/>
</dbReference>
<keyword evidence="5 7" id="KW-0949">S-adenosyl-L-methionine</keyword>
<dbReference type="Proteomes" id="UP000023795">
    <property type="component" value="Unassembled WGS sequence"/>
</dbReference>
<keyword evidence="3 7" id="KW-0489">Methyltransferase</keyword>
<accession>L2F613</accession>
<dbReference type="eggNOG" id="COG0220">
    <property type="taxonomic scope" value="Bacteria"/>
</dbReference>
<dbReference type="HAMAP" id="MF_01057">
    <property type="entry name" value="tRNA_methyltr_TrmB"/>
    <property type="match status" value="1"/>
</dbReference>
<sequence length="292" mass="32547">MNRETLFLNATQSTGNLPTSVSTNSPTNSPASSLKNIDKNTVKNEIDNVASHTPTNLRTINTFMKRKTHMGKKAQIGLSDAYQSYFAQKNLDAILAMDIEGIDNLRALFNNPKQPLTLEIGFGMGTSLVEMAKADPKRNFVGIEVHEAGLGNCAFLAGEQGLTNLQLISGDALALMKQLPKNHIDTVQLYFPDPWQKKRHYKRRFVNTGRMAVVAQVLTDGGIFHAATDWEHYAFWMLEVLDGLAEFNNVAGKGAFLPRPNFRPLTKFEQRGINEGRVIYDLMYKKLAKKTG</sequence>
<evidence type="ECO:0000256" key="7">
    <source>
        <dbReference type="HAMAP-Rule" id="MF_01057"/>
    </source>
</evidence>
<reference evidence="9 10" key="1">
    <citation type="journal article" date="2013" name="Genome Announc.">
        <title>Genome Sequence of Moraxella macacae 0408225, a Novel Bacterial Species Isolated from a Cynomolgus Macaque with Epistaxis.</title>
        <authorList>
            <person name="Ladner J.T."/>
            <person name="Whitehouse C.A."/>
            <person name="Koroleva G.I."/>
            <person name="Palacios G.F."/>
        </authorList>
    </citation>
    <scope>NUCLEOTIDE SEQUENCE [LARGE SCALE GENOMIC DNA]</scope>
    <source>
        <strain evidence="9 10">0408225</strain>
    </source>
</reference>
<comment type="caution">
    <text evidence="7">Lacks conserved residue(s) required for the propagation of feature annotation.</text>
</comment>
<keyword evidence="10" id="KW-1185">Reference proteome</keyword>
<feature type="binding site" evidence="7">
    <location>
        <position position="144"/>
    </location>
    <ligand>
        <name>S-adenosyl-L-methionine</name>
        <dbReference type="ChEBI" id="CHEBI:59789"/>
    </ligand>
</feature>
<dbReference type="STRING" id="1230338.MOMA_07921"/>